<dbReference type="AlphaFoldDB" id="A0A2K8MEA3"/>
<dbReference type="KEGG" id="sphc:CVN68_04300"/>
<keyword evidence="1" id="KW-0732">Signal</keyword>
<dbReference type="GO" id="GO:0004497">
    <property type="term" value="F:monooxygenase activity"/>
    <property type="evidence" value="ECO:0007669"/>
    <property type="project" value="UniProtKB-KW"/>
</dbReference>
<accession>A0A2K8MEA3</accession>
<feature type="domain" description="ABM" evidence="2">
    <location>
        <begin position="36"/>
        <end position="121"/>
    </location>
</feature>
<dbReference type="RefSeq" id="WP_100281105.1">
    <property type="nucleotide sequence ID" value="NZ_CP024923.1"/>
</dbReference>
<proteinExistence type="predicted"/>
<dbReference type="Pfam" id="PF03992">
    <property type="entry name" value="ABM"/>
    <property type="match status" value="1"/>
</dbReference>
<dbReference type="Proteomes" id="UP000229081">
    <property type="component" value="Chromosome"/>
</dbReference>
<keyword evidence="4" id="KW-1185">Reference proteome</keyword>
<dbReference type="SUPFAM" id="SSF54909">
    <property type="entry name" value="Dimeric alpha+beta barrel"/>
    <property type="match status" value="1"/>
</dbReference>
<evidence type="ECO:0000313" key="4">
    <source>
        <dbReference type="Proteomes" id="UP000229081"/>
    </source>
</evidence>
<sequence length="134" mass="14331">MSSNFGRRPVLAGLGLALIGTQALAKGKKMEDQVPFGMIGKMKAQPGKRAELIAILGSGTGAMPGCRAYLIAEDAKDPDAIWITEIWDDAPSHKASLQLPAVRDAITRGRPLIAGFELSVETRPVEAASFWKRS</sequence>
<dbReference type="OrthoDB" id="5518280at2"/>
<protein>
    <submittedName>
        <fullName evidence="3">Antibiotic biosynthesis monooxygenase</fullName>
    </submittedName>
</protein>
<feature type="chain" id="PRO_5014765481" evidence="1">
    <location>
        <begin position="26"/>
        <end position="134"/>
    </location>
</feature>
<keyword evidence="3" id="KW-0560">Oxidoreductase</keyword>
<evidence type="ECO:0000313" key="3">
    <source>
        <dbReference type="EMBL" id="ATY31294.1"/>
    </source>
</evidence>
<gene>
    <name evidence="3" type="ORF">CVN68_04300</name>
</gene>
<dbReference type="InterPro" id="IPR007138">
    <property type="entry name" value="ABM_dom"/>
</dbReference>
<keyword evidence="3" id="KW-0503">Monooxygenase</keyword>
<organism evidence="3 4">
    <name type="scientific">Sphingomonas psychrotolerans</name>
    <dbReference type="NCBI Taxonomy" id="1327635"/>
    <lineage>
        <taxon>Bacteria</taxon>
        <taxon>Pseudomonadati</taxon>
        <taxon>Pseudomonadota</taxon>
        <taxon>Alphaproteobacteria</taxon>
        <taxon>Sphingomonadales</taxon>
        <taxon>Sphingomonadaceae</taxon>
        <taxon>Sphingomonas</taxon>
    </lineage>
</organism>
<evidence type="ECO:0000259" key="2">
    <source>
        <dbReference type="PROSITE" id="PS51725"/>
    </source>
</evidence>
<reference evidence="3 4" key="1">
    <citation type="submission" date="2017-11" db="EMBL/GenBank/DDBJ databases">
        <title>Complete genome sequence of Sphingomonas sp. Strain Cra20, a psychrotolerant potential plant growth promoting rhizobacteria.</title>
        <authorList>
            <person name="Luo Y."/>
        </authorList>
    </citation>
    <scope>NUCLEOTIDE SEQUENCE [LARGE SCALE GENOMIC DNA]</scope>
    <source>
        <strain evidence="3 4">Cra20</strain>
    </source>
</reference>
<dbReference type="InterPro" id="IPR011008">
    <property type="entry name" value="Dimeric_a/b-barrel"/>
</dbReference>
<dbReference type="EMBL" id="CP024923">
    <property type="protein sequence ID" value="ATY31294.1"/>
    <property type="molecule type" value="Genomic_DNA"/>
</dbReference>
<dbReference type="Gene3D" id="3.30.70.100">
    <property type="match status" value="1"/>
</dbReference>
<evidence type="ECO:0000256" key="1">
    <source>
        <dbReference type="SAM" id="SignalP"/>
    </source>
</evidence>
<feature type="signal peptide" evidence="1">
    <location>
        <begin position="1"/>
        <end position="25"/>
    </location>
</feature>
<name>A0A2K8MEA3_9SPHN</name>
<dbReference type="PROSITE" id="PS51725">
    <property type="entry name" value="ABM"/>
    <property type="match status" value="1"/>
</dbReference>